<proteinExistence type="inferred from homology"/>
<dbReference type="GO" id="GO:0051539">
    <property type="term" value="F:4 iron, 4 sulfur cluster binding"/>
    <property type="evidence" value="ECO:0007669"/>
    <property type="project" value="TreeGrafter"/>
</dbReference>
<dbReference type="SUPFAM" id="SSF89360">
    <property type="entry name" value="HesB-like domain"/>
    <property type="match status" value="1"/>
</dbReference>
<dbReference type="GO" id="GO:0016226">
    <property type="term" value="P:iron-sulfur cluster assembly"/>
    <property type="evidence" value="ECO:0007669"/>
    <property type="project" value="InterPro"/>
</dbReference>
<dbReference type="AlphaFoldDB" id="A0A8H3YCS0"/>
<dbReference type="Proteomes" id="UP000620104">
    <property type="component" value="Unassembled WGS sequence"/>
</dbReference>
<dbReference type="PANTHER" id="PTHR43011:SF1">
    <property type="entry name" value="IRON-SULFUR CLUSTER ASSEMBLY 2 HOMOLOG, MITOCHONDRIAL"/>
    <property type="match status" value="1"/>
</dbReference>
<evidence type="ECO:0000259" key="2">
    <source>
        <dbReference type="Pfam" id="PF01521"/>
    </source>
</evidence>
<dbReference type="EMBL" id="BLZA01000007">
    <property type="protein sequence ID" value="GHJ84473.1"/>
    <property type="molecule type" value="Genomic_DNA"/>
</dbReference>
<gene>
    <name evidence="3" type="ORF">NliqN6_0875</name>
</gene>
<dbReference type="Gene3D" id="2.60.300.12">
    <property type="entry name" value="HesB-like domain"/>
    <property type="match status" value="1"/>
</dbReference>
<keyword evidence="4" id="KW-1185">Reference proteome</keyword>
<reference evidence="3" key="1">
    <citation type="submission" date="2020-07" db="EMBL/GenBank/DDBJ databases">
        <title>Draft Genome Sequence of a Deep-Sea Yeast, Naganishia (Cryptococcus) liquefaciens strain N6.</title>
        <authorList>
            <person name="Han Y.W."/>
            <person name="Kajitani R."/>
            <person name="Morimoto H."/>
            <person name="Parhat M."/>
            <person name="Tsubouchi H."/>
            <person name="Bakenova O."/>
            <person name="Ogata M."/>
            <person name="Argunhan B."/>
            <person name="Aoki R."/>
            <person name="Kajiwara S."/>
            <person name="Itoh T."/>
            <person name="Iwasaki H."/>
        </authorList>
    </citation>
    <scope>NUCLEOTIDE SEQUENCE</scope>
    <source>
        <strain evidence="3">N6</strain>
    </source>
</reference>
<dbReference type="GO" id="GO:0005506">
    <property type="term" value="F:iron ion binding"/>
    <property type="evidence" value="ECO:0007669"/>
    <property type="project" value="TreeGrafter"/>
</dbReference>
<dbReference type="InterPro" id="IPR035903">
    <property type="entry name" value="HesB-like_dom_sf"/>
</dbReference>
<protein>
    <recommendedName>
        <fullName evidence="2">Core domain-containing protein</fullName>
    </recommendedName>
</protein>
<dbReference type="InterPro" id="IPR000361">
    <property type="entry name" value="ATAP_core_dom"/>
</dbReference>
<evidence type="ECO:0000256" key="1">
    <source>
        <dbReference type="ARBA" id="ARBA00006718"/>
    </source>
</evidence>
<sequence length="253" mass="27483">MSACRFISLRATAGSMHCQMCRTMIGNTARRQWQVSRSIHLGRSAAHANKVSTITSSIPSPSRPLMQRYASTTPLKSGPTVNIPEFPSHRRPAADALVKHEIRGAVPSFEALKADEEWGEDTELVDVDEAKIFVTDPALTQLVKIASREPSWNPDQPNLALRLSVESGGCHGYQYDMKLVEERPNIDDYVFKVAGPDGQPAVPVVIDLISLGLLKGSTLHFATELIGSAFGIKDNPQAKESGSCGCGISWEAK</sequence>
<dbReference type="PANTHER" id="PTHR43011">
    <property type="entry name" value="IRON-SULFUR CLUSTER ASSEMBLY 2 HOMOLOG, MITOCHONDRIAL"/>
    <property type="match status" value="1"/>
</dbReference>
<name>A0A8H3YCS0_9TREE</name>
<evidence type="ECO:0000313" key="3">
    <source>
        <dbReference type="EMBL" id="GHJ84473.1"/>
    </source>
</evidence>
<dbReference type="Pfam" id="PF01521">
    <property type="entry name" value="Fe-S_biosyn"/>
    <property type="match status" value="1"/>
</dbReference>
<dbReference type="GO" id="GO:0005739">
    <property type="term" value="C:mitochondrion"/>
    <property type="evidence" value="ECO:0007669"/>
    <property type="project" value="TreeGrafter"/>
</dbReference>
<comment type="similarity">
    <text evidence="1">Belongs to the HesB/IscA family.</text>
</comment>
<accession>A0A8H3YCS0</accession>
<comment type="caution">
    <text evidence="3">The sequence shown here is derived from an EMBL/GenBank/DDBJ whole genome shotgun (WGS) entry which is preliminary data.</text>
</comment>
<feature type="domain" description="Core" evidence="2">
    <location>
        <begin position="131"/>
        <end position="244"/>
    </location>
</feature>
<organism evidence="3 4">
    <name type="scientific">Naganishia liquefaciens</name>
    <dbReference type="NCBI Taxonomy" id="104408"/>
    <lineage>
        <taxon>Eukaryota</taxon>
        <taxon>Fungi</taxon>
        <taxon>Dikarya</taxon>
        <taxon>Basidiomycota</taxon>
        <taxon>Agaricomycotina</taxon>
        <taxon>Tremellomycetes</taxon>
        <taxon>Filobasidiales</taxon>
        <taxon>Filobasidiaceae</taxon>
        <taxon>Naganishia</taxon>
    </lineage>
</organism>
<evidence type="ECO:0000313" key="4">
    <source>
        <dbReference type="Proteomes" id="UP000620104"/>
    </source>
</evidence>
<dbReference type="GO" id="GO:0051537">
    <property type="term" value="F:2 iron, 2 sulfur cluster binding"/>
    <property type="evidence" value="ECO:0007669"/>
    <property type="project" value="TreeGrafter"/>
</dbReference>
<dbReference type="OrthoDB" id="1938621at2759"/>
<dbReference type="InterPro" id="IPR016092">
    <property type="entry name" value="ATAP"/>
</dbReference>
<dbReference type="NCBIfam" id="TIGR00049">
    <property type="entry name" value="iron-sulfur cluster assembly accessory protein"/>
    <property type="match status" value="1"/>
</dbReference>